<proteinExistence type="predicted"/>
<keyword evidence="3" id="KW-1185">Reference proteome</keyword>
<accession>A0A1X6YII5</accession>
<dbReference type="Gene3D" id="2.150.10.10">
    <property type="entry name" value="Serralysin-like metalloprotease, C-terminal"/>
    <property type="match status" value="1"/>
</dbReference>
<dbReference type="Pfam" id="PF00353">
    <property type="entry name" value="HemolysinCabind"/>
    <property type="match status" value="1"/>
</dbReference>
<dbReference type="InterPro" id="IPR011049">
    <property type="entry name" value="Serralysin-like_metalloprot_C"/>
</dbReference>
<dbReference type="OrthoDB" id="7783360at2"/>
<feature type="region of interest" description="Disordered" evidence="1">
    <location>
        <begin position="292"/>
        <end position="372"/>
    </location>
</feature>
<dbReference type="Proteomes" id="UP000193570">
    <property type="component" value="Unassembled WGS sequence"/>
</dbReference>
<sequence>MRAIFISLFVFGLCLVGGAREGAAADPGRIFVFGHSLVHHPDEPRTNVPYWLGRLGAADGREITLDGRWSSLAEAAFHPIEPQWFVDGITESDAEELSAYDTIVVSPINWAQGQAIDADYWHIDGNPRDAALALLDRIAAETPGAPLFLYEGWADMEQYGFPPRARGLRRYHAYNQGDYHAWFEELLSEMRAERPEARIGLIPAGPILSEIMTGPLSDLGPEVFYLDDAPHGTEETYLLAAAVTYAVLYDTAPPESVELPDTIAEELRAAWPEIAALIRDRVQAFGARDFGSAGPAAEAPDVEQAAASDAAAPTDEDAAAADTQPETEAAEAAQAQESTNAEASATDLAAIAPADRPLPERRDIALPPRGARPADEPALAFGLYEIADWSTQHPFVDLMKTARPWIGHLPGQWGGVEVAELRAGGHLDAHGWPLRVPEGVEKIEALILTDQPEAAEHLRGSYVVRYDGRGEIRLSGRAQRVNYAPGEARFHYAPGEGPVGIGIVATDPQDPIRNISVVQEENLPLHEAGALFNPLWLDRIGDARALRFMDWMATNDSVISRWEDRPRVDDYTWAEWGVPLPVMIALANRVRADPWFTLPHAADDAYVRAFGEAVRDGLHPELKSYVEYSNEVWNFQFAQSKWAESRAAEMWGESGTGWVQYYGLRAAQVMDIWTEVFGDAAAERLVRVVAVHTGWPGLEQHVLRSPLAFLTLGRMPQESFDAYAVTGYFSHDHGDAETVAAIRDWLDRAEAAARAAGEAEGLSRVALREYVAEHRFDRAFAAMETLVRETGLRTMTEEYWPYHGAVAREAELDFIMYEGGSHVSSGMADIDDDRLTDFLIAFNYSPEIAGIYRDALDGWSAAGGRLFNAFVDVAPPSKWGSWGALRHLLDANPRWDVLMAHNASAPVEWEDRAPGTFAGGVTRHAFGEDAEVRGTPAADVLLGGPGADILISGGGGDALHGGPGRDRAVLPGVRGDWRFAEDGPRLLASRGGETVSLVAVEEMVFADAPDDVVPTN</sequence>
<dbReference type="GO" id="GO:0005509">
    <property type="term" value="F:calcium ion binding"/>
    <property type="evidence" value="ECO:0007669"/>
    <property type="project" value="InterPro"/>
</dbReference>
<dbReference type="GO" id="GO:0016788">
    <property type="term" value="F:hydrolase activity, acting on ester bonds"/>
    <property type="evidence" value="ECO:0007669"/>
    <property type="project" value="UniProtKB-ARBA"/>
</dbReference>
<dbReference type="InterPro" id="IPR036514">
    <property type="entry name" value="SGNH_hydro_sf"/>
</dbReference>
<organism evidence="2 3">
    <name type="scientific">Roseivivax jejudonensis</name>
    <dbReference type="NCBI Taxonomy" id="1529041"/>
    <lineage>
        <taxon>Bacteria</taxon>
        <taxon>Pseudomonadati</taxon>
        <taxon>Pseudomonadota</taxon>
        <taxon>Alphaproteobacteria</taxon>
        <taxon>Rhodobacterales</taxon>
        <taxon>Roseobacteraceae</taxon>
        <taxon>Roseivivax</taxon>
    </lineage>
</organism>
<dbReference type="Gene3D" id="3.40.50.1110">
    <property type="entry name" value="SGNH hydrolase"/>
    <property type="match status" value="1"/>
</dbReference>
<evidence type="ECO:0000256" key="1">
    <source>
        <dbReference type="SAM" id="MobiDB-lite"/>
    </source>
</evidence>
<name>A0A1X6YII5_9RHOB</name>
<protein>
    <recommendedName>
        <fullName evidence="4">Type I secretion protein</fullName>
    </recommendedName>
</protein>
<dbReference type="EMBL" id="FWFK01000001">
    <property type="protein sequence ID" value="SLN22608.1"/>
    <property type="molecule type" value="Genomic_DNA"/>
</dbReference>
<gene>
    <name evidence="2" type="ORF">ROJ8625_00880</name>
</gene>
<dbReference type="InterPro" id="IPR018511">
    <property type="entry name" value="Hemolysin-typ_Ca-bd_CS"/>
</dbReference>
<feature type="compositionally biased region" description="Low complexity" evidence="1">
    <location>
        <begin position="320"/>
        <end position="346"/>
    </location>
</feature>
<evidence type="ECO:0000313" key="2">
    <source>
        <dbReference type="EMBL" id="SLN22608.1"/>
    </source>
</evidence>
<reference evidence="2 3" key="1">
    <citation type="submission" date="2017-03" db="EMBL/GenBank/DDBJ databases">
        <authorList>
            <person name="Afonso C.L."/>
            <person name="Miller P.J."/>
            <person name="Scott M.A."/>
            <person name="Spackman E."/>
            <person name="Goraichik I."/>
            <person name="Dimitrov K.M."/>
            <person name="Suarez D.L."/>
            <person name="Swayne D.E."/>
        </authorList>
    </citation>
    <scope>NUCLEOTIDE SEQUENCE [LARGE SCALE GENOMIC DNA]</scope>
    <source>
        <strain evidence="2 3">CECT 8625</strain>
    </source>
</reference>
<evidence type="ECO:0000313" key="3">
    <source>
        <dbReference type="Proteomes" id="UP000193570"/>
    </source>
</evidence>
<dbReference type="InterPro" id="IPR001343">
    <property type="entry name" value="Hemolysn_Ca-bd"/>
</dbReference>
<feature type="compositionally biased region" description="Low complexity" evidence="1">
    <location>
        <begin position="295"/>
        <end position="313"/>
    </location>
</feature>
<dbReference type="RefSeq" id="WP_085790587.1">
    <property type="nucleotide sequence ID" value="NZ_FWFK01000001.1"/>
</dbReference>
<dbReference type="SUPFAM" id="SSF51120">
    <property type="entry name" value="beta-Roll"/>
    <property type="match status" value="1"/>
</dbReference>
<dbReference type="PROSITE" id="PS00330">
    <property type="entry name" value="HEMOLYSIN_CALCIUM"/>
    <property type="match status" value="1"/>
</dbReference>
<evidence type="ECO:0008006" key="4">
    <source>
        <dbReference type="Google" id="ProtNLM"/>
    </source>
</evidence>
<dbReference type="AlphaFoldDB" id="A0A1X6YII5"/>